<keyword evidence="7" id="KW-1185">Reference proteome</keyword>
<sequence>MHISPVLLFVVTSLVFTSGVISASTDYNLIKNSNVASLTDSNRRSLRGHTHEDVSEARAGGIDKFKPKHQNKLRAFAKKLGFNVDTFAGYSKLTPENYKKYQAYYNKIYAKYHPSK</sequence>
<gene>
    <name evidence="6" type="ORF">PHMEG_00029164</name>
</gene>
<keyword evidence="4 5" id="KW-0732">Signal</keyword>
<comment type="function">
    <text evidence="5">Effector that suppresses plant defense responses during pathogen infection.</text>
</comment>
<reference evidence="7" key="1">
    <citation type="submission" date="2017-03" db="EMBL/GenBank/DDBJ databases">
        <title>Phytopthora megakarya and P. palmivora, two closely related causual agents of cacao black pod achieved similar genome size and gene model numbers by different mechanisms.</title>
        <authorList>
            <person name="Ali S."/>
            <person name="Shao J."/>
            <person name="Larry D.J."/>
            <person name="Kronmiller B."/>
            <person name="Shen D."/>
            <person name="Strem M.D."/>
            <person name="Melnick R.L."/>
            <person name="Guiltinan M.J."/>
            <person name="Tyler B.M."/>
            <person name="Meinhardt L.W."/>
            <person name="Bailey B.A."/>
        </authorList>
    </citation>
    <scope>NUCLEOTIDE SEQUENCE [LARGE SCALE GENOMIC DNA]</scope>
    <source>
        <strain evidence="7">zdho120</strain>
    </source>
</reference>
<comment type="subcellular location">
    <subcellularLocation>
        <location evidence="1 5">Secreted</location>
    </subcellularLocation>
</comment>
<name>A0A225V471_9STRA</name>
<protein>
    <recommendedName>
        <fullName evidence="5">RxLR effector protein</fullName>
    </recommendedName>
</protein>
<evidence type="ECO:0000256" key="5">
    <source>
        <dbReference type="RuleBase" id="RU367124"/>
    </source>
</evidence>
<accession>A0A225V471</accession>
<dbReference type="Pfam" id="PF16810">
    <property type="entry name" value="RXLR"/>
    <property type="match status" value="1"/>
</dbReference>
<keyword evidence="3 5" id="KW-0964">Secreted</keyword>
<dbReference type="Proteomes" id="UP000198211">
    <property type="component" value="Unassembled WGS sequence"/>
</dbReference>
<dbReference type="InterPro" id="IPR031825">
    <property type="entry name" value="RXLR"/>
</dbReference>
<evidence type="ECO:0000313" key="6">
    <source>
        <dbReference type="EMBL" id="OWY99778.1"/>
    </source>
</evidence>
<organism evidence="6 7">
    <name type="scientific">Phytophthora megakarya</name>
    <dbReference type="NCBI Taxonomy" id="4795"/>
    <lineage>
        <taxon>Eukaryota</taxon>
        <taxon>Sar</taxon>
        <taxon>Stramenopiles</taxon>
        <taxon>Oomycota</taxon>
        <taxon>Peronosporomycetes</taxon>
        <taxon>Peronosporales</taxon>
        <taxon>Peronosporaceae</taxon>
        <taxon>Phytophthora</taxon>
    </lineage>
</organism>
<evidence type="ECO:0000256" key="3">
    <source>
        <dbReference type="ARBA" id="ARBA00022525"/>
    </source>
</evidence>
<feature type="chain" id="PRO_5044959515" description="RxLR effector protein" evidence="5">
    <location>
        <begin position="23"/>
        <end position="116"/>
    </location>
</feature>
<feature type="signal peptide" evidence="5">
    <location>
        <begin position="1"/>
        <end position="22"/>
    </location>
</feature>
<dbReference type="EMBL" id="NBNE01008178">
    <property type="protein sequence ID" value="OWY99778.1"/>
    <property type="molecule type" value="Genomic_DNA"/>
</dbReference>
<comment type="caution">
    <text evidence="6">The sequence shown here is derived from an EMBL/GenBank/DDBJ whole genome shotgun (WGS) entry which is preliminary data.</text>
</comment>
<comment type="similarity">
    <text evidence="2 5">Belongs to the RxLR effector family.</text>
</comment>
<evidence type="ECO:0000256" key="2">
    <source>
        <dbReference type="ARBA" id="ARBA00010400"/>
    </source>
</evidence>
<comment type="domain">
    <text evidence="5">The RxLR-dEER motif acts to carry the protein into the host cell cytoplasm through binding to cell surface phosphatidylinositol-3-phosphate.</text>
</comment>
<proteinExistence type="inferred from homology"/>
<evidence type="ECO:0000313" key="7">
    <source>
        <dbReference type="Proteomes" id="UP000198211"/>
    </source>
</evidence>
<evidence type="ECO:0000256" key="4">
    <source>
        <dbReference type="ARBA" id="ARBA00022729"/>
    </source>
</evidence>
<evidence type="ECO:0000256" key="1">
    <source>
        <dbReference type="ARBA" id="ARBA00004613"/>
    </source>
</evidence>
<dbReference type="AlphaFoldDB" id="A0A225V471"/>